<dbReference type="PANTHER" id="PTHR11715:SF3">
    <property type="entry name" value="GLYCINE CLEAVAGE SYSTEM H PROTEIN-RELATED"/>
    <property type="match status" value="1"/>
</dbReference>
<name>A0ABV9RFZ3_9PSEU</name>
<dbReference type="NCBIfam" id="NF002270">
    <property type="entry name" value="PRK01202.1"/>
    <property type="match status" value="1"/>
</dbReference>
<organism evidence="5 6">
    <name type="scientific">Actinomycetospora chibensis</name>
    <dbReference type="NCBI Taxonomy" id="663606"/>
    <lineage>
        <taxon>Bacteria</taxon>
        <taxon>Bacillati</taxon>
        <taxon>Actinomycetota</taxon>
        <taxon>Actinomycetes</taxon>
        <taxon>Pseudonocardiales</taxon>
        <taxon>Pseudonocardiaceae</taxon>
        <taxon>Actinomycetospora</taxon>
    </lineage>
</organism>
<comment type="subunit">
    <text evidence="3">The glycine cleavage system is composed of four proteins: P, T, L and H.</text>
</comment>
<comment type="similarity">
    <text evidence="1 3">Belongs to the GcvH family.</text>
</comment>
<accession>A0ABV9RFZ3</accession>
<comment type="function">
    <text evidence="3">The glycine cleavage system catalyzes the degradation of glycine. The H protein shuttles the methylamine group of glycine from the P protein to the T protein.</text>
</comment>
<evidence type="ECO:0000313" key="5">
    <source>
        <dbReference type="EMBL" id="MFC4832236.1"/>
    </source>
</evidence>
<dbReference type="InterPro" id="IPR000089">
    <property type="entry name" value="Biotin_lipoyl"/>
</dbReference>
<evidence type="ECO:0000256" key="1">
    <source>
        <dbReference type="ARBA" id="ARBA00009249"/>
    </source>
</evidence>
<sequence length="129" mass="13817">MVPEGLRYTAEHEWITTSEADPSVVRVGITDYAQDQLGDVVYVQLPSVGATVSSGESVAEVESTKSVSEIYAPLDGEVIAVNDGLADTPELINSDPYGSGWMMELRLPDPRALEDLLDAAAYQEIVDGS</sequence>
<dbReference type="PROSITE" id="PS00189">
    <property type="entry name" value="LIPOYL"/>
    <property type="match status" value="1"/>
</dbReference>
<dbReference type="CDD" id="cd06848">
    <property type="entry name" value="GCS_H"/>
    <property type="match status" value="1"/>
</dbReference>
<protein>
    <recommendedName>
        <fullName evidence="3">Glycine cleavage system H protein</fullName>
    </recommendedName>
</protein>
<dbReference type="InterPro" id="IPR011053">
    <property type="entry name" value="Single_hybrid_motif"/>
</dbReference>
<dbReference type="InterPro" id="IPR002930">
    <property type="entry name" value="GCV_H"/>
</dbReference>
<dbReference type="Proteomes" id="UP001595909">
    <property type="component" value="Unassembled WGS sequence"/>
</dbReference>
<dbReference type="PANTHER" id="PTHR11715">
    <property type="entry name" value="GLYCINE CLEAVAGE SYSTEM H PROTEIN"/>
    <property type="match status" value="1"/>
</dbReference>
<dbReference type="Pfam" id="PF01597">
    <property type="entry name" value="GCV_H"/>
    <property type="match status" value="1"/>
</dbReference>
<keyword evidence="2 3" id="KW-0450">Lipoyl</keyword>
<dbReference type="InterPro" id="IPR033753">
    <property type="entry name" value="GCV_H/Fam206"/>
</dbReference>
<dbReference type="HAMAP" id="MF_00272">
    <property type="entry name" value="GcvH"/>
    <property type="match status" value="1"/>
</dbReference>
<dbReference type="EMBL" id="JBHSIM010000017">
    <property type="protein sequence ID" value="MFC4832236.1"/>
    <property type="molecule type" value="Genomic_DNA"/>
</dbReference>
<keyword evidence="6" id="KW-1185">Reference proteome</keyword>
<dbReference type="Gene3D" id="2.40.50.100">
    <property type="match status" value="1"/>
</dbReference>
<dbReference type="RefSeq" id="WP_274190506.1">
    <property type="nucleotide sequence ID" value="NZ_BAABHN010000017.1"/>
</dbReference>
<dbReference type="InterPro" id="IPR017453">
    <property type="entry name" value="GCV_H_sub"/>
</dbReference>
<comment type="cofactor">
    <cofactor evidence="3">
        <name>(R)-lipoate</name>
        <dbReference type="ChEBI" id="CHEBI:83088"/>
    </cofactor>
    <text evidence="3">Binds 1 lipoyl cofactor covalently.</text>
</comment>
<dbReference type="NCBIfam" id="TIGR00527">
    <property type="entry name" value="gcvH"/>
    <property type="match status" value="1"/>
</dbReference>
<evidence type="ECO:0000256" key="3">
    <source>
        <dbReference type="HAMAP-Rule" id="MF_00272"/>
    </source>
</evidence>
<dbReference type="PROSITE" id="PS50968">
    <property type="entry name" value="BIOTINYL_LIPOYL"/>
    <property type="match status" value="1"/>
</dbReference>
<evidence type="ECO:0000313" key="6">
    <source>
        <dbReference type="Proteomes" id="UP001595909"/>
    </source>
</evidence>
<dbReference type="SUPFAM" id="SSF51230">
    <property type="entry name" value="Single hybrid motif"/>
    <property type="match status" value="1"/>
</dbReference>
<feature type="domain" description="Lipoyl-binding" evidence="4">
    <location>
        <begin position="24"/>
        <end position="106"/>
    </location>
</feature>
<gene>
    <name evidence="3 5" type="primary">gcvH</name>
    <name evidence="5" type="ORF">ACFPEL_07435</name>
</gene>
<proteinExistence type="inferred from homology"/>
<comment type="caution">
    <text evidence="5">The sequence shown here is derived from an EMBL/GenBank/DDBJ whole genome shotgun (WGS) entry which is preliminary data.</text>
</comment>
<evidence type="ECO:0000259" key="4">
    <source>
        <dbReference type="PROSITE" id="PS50968"/>
    </source>
</evidence>
<reference evidence="6" key="1">
    <citation type="journal article" date="2019" name="Int. J. Syst. Evol. Microbiol.">
        <title>The Global Catalogue of Microorganisms (GCM) 10K type strain sequencing project: providing services to taxonomists for standard genome sequencing and annotation.</title>
        <authorList>
            <consortium name="The Broad Institute Genomics Platform"/>
            <consortium name="The Broad Institute Genome Sequencing Center for Infectious Disease"/>
            <person name="Wu L."/>
            <person name="Ma J."/>
        </authorList>
    </citation>
    <scope>NUCLEOTIDE SEQUENCE [LARGE SCALE GENOMIC DNA]</scope>
    <source>
        <strain evidence="6">CCUG 50347</strain>
    </source>
</reference>
<dbReference type="InterPro" id="IPR003016">
    <property type="entry name" value="2-oxoA_DH_lipoyl-BS"/>
</dbReference>
<feature type="modified residue" description="N6-lipoyllysine" evidence="3">
    <location>
        <position position="65"/>
    </location>
</feature>
<evidence type="ECO:0000256" key="2">
    <source>
        <dbReference type="ARBA" id="ARBA00022823"/>
    </source>
</evidence>